<accession>A0A4P9W133</accession>
<dbReference type="OrthoDB" id="432953at2759"/>
<dbReference type="Proteomes" id="UP000269721">
    <property type="component" value="Unassembled WGS sequence"/>
</dbReference>
<name>A0A4P9W133_9FUNG</name>
<keyword evidence="3" id="KW-1185">Reference proteome</keyword>
<evidence type="ECO:0000313" key="3">
    <source>
        <dbReference type="Proteomes" id="UP000269721"/>
    </source>
</evidence>
<proteinExistence type="predicted"/>
<dbReference type="GO" id="GO:0000138">
    <property type="term" value="C:Golgi trans cisterna"/>
    <property type="evidence" value="ECO:0007669"/>
    <property type="project" value="TreeGrafter"/>
</dbReference>
<dbReference type="PANTHER" id="PTHR21575:SF12">
    <property type="entry name" value="PROTEIN HID1"/>
    <property type="match status" value="1"/>
</dbReference>
<dbReference type="EMBL" id="KZ998656">
    <property type="protein sequence ID" value="RKO85881.1"/>
    <property type="molecule type" value="Genomic_DNA"/>
</dbReference>
<feature type="non-terminal residue" evidence="2">
    <location>
        <position position="1"/>
    </location>
</feature>
<gene>
    <name evidence="2" type="ORF">BDK51DRAFT_17082</name>
</gene>
<organism evidence="2 3">
    <name type="scientific">Blyttiomyces helicus</name>
    <dbReference type="NCBI Taxonomy" id="388810"/>
    <lineage>
        <taxon>Eukaryota</taxon>
        <taxon>Fungi</taxon>
        <taxon>Fungi incertae sedis</taxon>
        <taxon>Chytridiomycota</taxon>
        <taxon>Chytridiomycota incertae sedis</taxon>
        <taxon>Chytridiomycetes</taxon>
        <taxon>Chytridiomycetes incertae sedis</taxon>
        <taxon>Blyttiomyces</taxon>
    </lineage>
</organism>
<sequence>VYNDFRFYLGKIHRSEDFDFLMNGICRILKNPIQVRTSEKFAIYGLETDRVLSVLAALMYFALEARSNPAQIGLVRMCCFVLHRLSQDRNFGVQLNTPFDHSTLGALAKMIPVFSSGCWGDFLFLGIHALLTTSGRSPIFQMHENFLICIANVSPYIKNLTVTTTTKLLTLFHSFSSPAFLLAHESNHKLIFYLLEVFNNIIQYQITGNTHLVYAIVQAKQKFHDLHSLTYEKALVELERLRTLKQQRLAARQGSEKELSPEAPTSPVSSSESLERRDSGAGSNAGSEHAADVAEEGSAPEMSEKARGKRPAIEKPPSPGPESRQALFDSKGRFRGSEKWFFMWHPHLPLAVILTLVDSLGPTIEELCISKGFNDDKKVLEYLQSGTLVGLLPLPHPIFVRRFNVTEAVRTWFSGYFWVRLF</sequence>
<evidence type="ECO:0000256" key="1">
    <source>
        <dbReference type="SAM" id="MobiDB-lite"/>
    </source>
</evidence>
<reference evidence="3" key="1">
    <citation type="journal article" date="2018" name="Nat. Microbiol.">
        <title>Leveraging single-cell genomics to expand the fungal tree of life.</title>
        <authorList>
            <person name="Ahrendt S.R."/>
            <person name="Quandt C.A."/>
            <person name="Ciobanu D."/>
            <person name="Clum A."/>
            <person name="Salamov A."/>
            <person name="Andreopoulos B."/>
            <person name="Cheng J.F."/>
            <person name="Woyke T."/>
            <person name="Pelin A."/>
            <person name="Henrissat B."/>
            <person name="Reynolds N.K."/>
            <person name="Benny G.L."/>
            <person name="Smith M.E."/>
            <person name="James T.Y."/>
            <person name="Grigoriev I.V."/>
        </authorList>
    </citation>
    <scope>NUCLEOTIDE SEQUENCE [LARGE SCALE GENOMIC DNA]</scope>
</reference>
<feature type="region of interest" description="Disordered" evidence="1">
    <location>
        <begin position="249"/>
        <end position="327"/>
    </location>
</feature>
<dbReference type="GO" id="GO:0005797">
    <property type="term" value="C:Golgi medial cisterna"/>
    <property type="evidence" value="ECO:0007669"/>
    <property type="project" value="TreeGrafter"/>
</dbReference>
<dbReference type="InterPro" id="IPR026705">
    <property type="entry name" value="Hid-1/Ecm30"/>
</dbReference>
<dbReference type="GO" id="GO:0016020">
    <property type="term" value="C:membrane"/>
    <property type="evidence" value="ECO:0007669"/>
    <property type="project" value="TreeGrafter"/>
</dbReference>
<evidence type="ECO:0000313" key="2">
    <source>
        <dbReference type="EMBL" id="RKO85881.1"/>
    </source>
</evidence>
<dbReference type="PANTHER" id="PTHR21575">
    <property type="entry name" value="PROTEIN HID1"/>
    <property type="match status" value="1"/>
</dbReference>
<dbReference type="AlphaFoldDB" id="A0A4P9W133"/>
<dbReference type="Pfam" id="PF12722">
    <property type="entry name" value="Hid1"/>
    <property type="match status" value="2"/>
</dbReference>
<protein>
    <submittedName>
        <fullName evidence="2">High-temperature-induced dauer-formation protein-domain-containing protein</fullName>
    </submittedName>
</protein>